<feature type="region of interest" description="Disordered" evidence="1">
    <location>
        <begin position="1"/>
        <end position="25"/>
    </location>
</feature>
<comment type="caution">
    <text evidence="2">The sequence shown here is derived from an EMBL/GenBank/DDBJ whole genome shotgun (WGS) entry which is preliminary data.</text>
</comment>
<sequence length="356" mass="37983">MSSLAQSDSGWRRPPDSPEMAGDVQTEDASSDAACTYLEYAAGVTSAARALVYTLQEPRSTAAAALLLRLSFSFAVAVHESFVGSLRRLDESASSSFSRLMGVRALQHLLCPFRILFCARKLRLRQPPTHTRRLSLDALALVDANSRLAFHRRLRRRSSSLPFNAAPVHAVRSARSAAAMAPAPPVHAALRLYGMRLVPIALDFLHAPHPSHPGAVPGSPPPSSPPLPAQSAPSMSGVCHAAASFASPAAGVRHPGPVRDLTRRLRSAHGAPDVRACLLPPPHPASASSLRPCHVIAAIQTTPRAAASRPQYAPGKSSTPPATVRTLRPFARDAISWIASRAFRCGVPRSTYFLRS</sequence>
<proteinExistence type="predicted"/>
<dbReference type="Proteomes" id="UP001219525">
    <property type="component" value="Unassembled WGS sequence"/>
</dbReference>
<evidence type="ECO:0000313" key="3">
    <source>
        <dbReference type="Proteomes" id="UP001219525"/>
    </source>
</evidence>
<gene>
    <name evidence="2" type="ORF">GGX14DRAFT_568908</name>
</gene>
<dbReference type="EMBL" id="JARJCW010000044">
    <property type="protein sequence ID" value="KAJ7205158.1"/>
    <property type="molecule type" value="Genomic_DNA"/>
</dbReference>
<name>A0AAD6YA70_9AGAR</name>
<dbReference type="AlphaFoldDB" id="A0AAD6YA70"/>
<protein>
    <submittedName>
        <fullName evidence="2">Uncharacterized protein</fullName>
    </submittedName>
</protein>
<evidence type="ECO:0000256" key="1">
    <source>
        <dbReference type="SAM" id="MobiDB-lite"/>
    </source>
</evidence>
<feature type="compositionally biased region" description="Pro residues" evidence="1">
    <location>
        <begin position="218"/>
        <end position="228"/>
    </location>
</feature>
<evidence type="ECO:0000313" key="2">
    <source>
        <dbReference type="EMBL" id="KAJ7205158.1"/>
    </source>
</evidence>
<accession>A0AAD6YA70</accession>
<feature type="region of interest" description="Disordered" evidence="1">
    <location>
        <begin position="211"/>
        <end position="233"/>
    </location>
</feature>
<organism evidence="2 3">
    <name type="scientific">Mycena pura</name>
    <dbReference type="NCBI Taxonomy" id="153505"/>
    <lineage>
        <taxon>Eukaryota</taxon>
        <taxon>Fungi</taxon>
        <taxon>Dikarya</taxon>
        <taxon>Basidiomycota</taxon>
        <taxon>Agaricomycotina</taxon>
        <taxon>Agaricomycetes</taxon>
        <taxon>Agaricomycetidae</taxon>
        <taxon>Agaricales</taxon>
        <taxon>Marasmiineae</taxon>
        <taxon>Mycenaceae</taxon>
        <taxon>Mycena</taxon>
    </lineage>
</organism>
<reference evidence="2" key="1">
    <citation type="submission" date="2023-03" db="EMBL/GenBank/DDBJ databases">
        <title>Massive genome expansion in bonnet fungi (Mycena s.s.) driven by repeated elements and novel gene families across ecological guilds.</title>
        <authorList>
            <consortium name="Lawrence Berkeley National Laboratory"/>
            <person name="Harder C.B."/>
            <person name="Miyauchi S."/>
            <person name="Viragh M."/>
            <person name="Kuo A."/>
            <person name="Thoen E."/>
            <person name="Andreopoulos B."/>
            <person name="Lu D."/>
            <person name="Skrede I."/>
            <person name="Drula E."/>
            <person name="Henrissat B."/>
            <person name="Morin E."/>
            <person name="Kohler A."/>
            <person name="Barry K."/>
            <person name="LaButti K."/>
            <person name="Morin E."/>
            <person name="Salamov A."/>
            <person name="Lipzen A."/>
            <person name="Mereny Z."/>
            <person name="Hegedus B."/>
            <person name="Baldrian P."/>
            <person name="Stursova M."/>
            <person name="Weitz H."/>
            <person name="Taylor A."/>
            <person name="Grigoriev I.V."/>
            <person name="Nagy L.G."/>
            <person name="Martin F."/>
            <person name="Kauserud H."/>
        </authorList>
    </citation>
    <scope>NUCLEOTIDE SEQUENCE</scope>
    <source>
        <strain evidence="2">9144</strain>
    </source>
</reference>
<keyword evidence="3" id="KW-1185">Reference proteome</keyword>